<gene>
    <name evidence="5" type="ORF">HPP92_003039</name>
</gene>
<evidence type="ECO:0000313" key="6">
    <source>
        <dbReference type="Proteomes" id="UP000639772"/>
    </source>
</evidence>
<evidence type="ECO:0008006" key="7">
    <source>
        <dbReference type="Google" id="ProtNLM"/>
    </source>
</evidence>
<dbReference type="PANTHER" id="PTHR14152:SF5">
    <property type="entry name" value="U4_U6.U5 TRI-SNRNP-ASSOCIATED PROTEIN 1"/>
    <property type="match status" value="1"/>
</dbReference>
<comment type="caution">
    <text evidence="5">The sequence shown here is derived from an EMBL/GenBank/DDBJ whole genome shotgun (WGS) entry which is preliminary data.</text>
</comment>
<name>A0A835SFQ3_VANPL</name>
<feature type="compositionally biased region" description="Basic and acidic residues" evidence="4">
    <location>
        <begin position="594"/>
        <end position="611"/>
    </location>
</feature>
<feature type="compositionally biased region" description="Basic and acidic residues" evidence="4">
    <location>
        <begin position="21"/>
        <end position="168"/>
    </location>
</feature>
<accession>A0A835SFQ3</accession>
<comment type="similarity">
    <text evidence="2">Belongs to the SNU66/SART1 family.</text>
</comment>
<evidence type="ECO:0000256" key="4">
    <source>
        <dbReference type="SAM" id="MobiDB-lite"/>
    </source>
</evidence>
<feature type="region of interest" description="Disordered" evidence="4">
    <location>
        <begin position="1"/>
        <end position="297"/>
    </location>
</feature>
<proteinExistence type="inferred from homology"/>
<reference evidence="5 6" key="1">
    <citation type="journal article" date="2020" name="Nat. Food">
        <title>A phased Vanilla planifolia genome enables genetic improvement of flavour and production.</title>
        <authorList>
            <person name="Hasing T."/>
            <person name="Tang H."/>
            <person name="Brym M."/>
            <person name="Khazi F."/>
            <person name="Huang T."/>
            <person name="Chambers A.H."/>
        </authorList>
    </citation>
    <scope>NUCLEOTIDE SEQUENCE [LARGE SCALE GENOMIC DNA]</scope>
    <source>
        <tissue evidence="5">Leaf</tissue>
    </source>
</reference>
<evidence type="ECO:0000256" key="1">
    <source>
        <dbReference type="ARBA" id="ARBA00004123"/>
    </source>
</evidence>
<dbReference type="PANTHER" id="PTHR14152">
    <property type="entry name" value="SQUAMOUS CELL CARCINOMA ANTIGEN RECOGNISED BY CYTOTOXIC T LYMPHOCYTES"/>
    <property type="match status" value="1"/>
</dbReference>
<feature type="compositionally biased region" description="Basic and acidic residues" evidence="4">
    <location>
        <begin position="198"/>
        <end position="284"/>
    </location>
</feature>
<evidence type="ECO:0000256" key="2">
    <source>
        <dbReference type="ARBA" id="ARBA00006076"/>
    </source>
</evidence>
<dbReference type="OrthoDB" id="5583at2759"/>
<keyword evidence="3" id="KW-0539">Nucleus</keyword>
<dbReference type="Pfam" id="PF03343">
    <property type="entry name" value="SART-1"/>
    <property type="match status" value="2"/>
</dbReference>
<dbReference type="GO" id="GO:0046540">
    <property type="term" value="C:U4/U6 x U5 tri-snRNP complex"/>
    <property type="evidence" value="ECO:0007669"/>
    <property type="project" value="TreeGrafter"/>
</dbReference>
<protein>
    <recommendedName>
        <fullName evidence="7">SART-1 family protein DOT2</fullName>
    </recommendedName>
</protein>
<dbReference type="AlphaFoldDB" id="A0A835SFQ3"/>
<comment type="subcellular location">
    <subcellularLocation>
        <location evidence="1">Nucleus</location>
    </subcellularLocation>
</comment>
<dbReference type="GO" id="GO:0045292">
    <property type="term" value="P:mRNA cis splicing, via spliceosome"/>
    <property type="evidence" value="ECO:0007669"/>
    <property type="project" value="TreeGrafter"/>
</dbReference>
<dbReference type="Proteomes" id="UP000639772">
    <property type="component" value="Chromosome 1"/>
</dbReference>
<sequence length="978" mass="112406">MMALFGRSHRIHEDELELEQDTEKLRESRKRDSKERKKERREKGHVSKEHDKLKHKERENMSGKENGKRDSRERGGSSRDRRKEDWLDGKDKAADHEHEKDRDKIREKDFGWSRHRESRDHEQGIYTEEYDKYKNIDHDRGLNIDRGYEKVQDRRKDRGREGKVKVRDYDEEDDIDGGIQKTIDKDTEQGKGIVEMNQWKDKGHERIKVRDKVRNKEIDKELERDRMRGKDRDRGKDREKERYKDKDREREKLKDREKEMDREKVEERGMLEKGKSKHMGKEFDITTNQDGLSARDGEIDTIRNKMVEGEENPLAKIAEFNEIVDGQNKLSSEDNKEMVFENQGEVFSKDEGSQIEGNSEGFSEIMSWVNRSRKLEKKDAAKEKVIALSRILDEQEEIQEEHDDEITDSRKDLAGVRVLHGLEKVMEGGAVVLTLKDQNILADGNINEDADILENVEIGEQKRRDEAYKAAKKTTGTYDDKFSEDLGSSRILPQYDDFIDDEGVTLDESGHFTGEAEKKLAELRKKIEGSTIKKDYEDLSSSGKVQSDYFTIDEMLQFKKPKKKKSLRRKERLDLDALEAEAVASGLGVSDLGTRNDRKRPSAREEEEKSTFEARINAYQTALAKAEEASKVLRQGQSLASSPIEYDNVVFGEDYEDLQKSLEQARKLVLRKPDETTSSGPQAVALLATMHKVHDDVQSSVAGDTNENKVVITEMEEFVLGLHINADLNNPESEDVFKDDEDVPMSIDRETKAEITGWTDAREMEMEMEMDKPSLSSDTDVKPDEIIHEAAVGKGLAGALKLLKDRGTLKESIDWGGRNMDKKKSKLVGINDNDGSKEIRIERTDEFGRIMTPKEAFRMLSHKFHGKVPGKMKLEKRMKQYQEDLKTKQMKASDTPLLAVEKMREAQERLKTPYLVLSGHVKPGQTSDPRSGFATVEKDTPGSLTPMLGDKKVEHFLGIKSKPEYGGMRPPPAKKPKT</sequence>
<dbReference type="InterPro" id="IPR005011">
    <property type="entry name" value="SNU66/SART1"/>
</dbReference>
<feature type="region of interest" description="Disordered" evidence="4">
    <location>
        <begin position="589"/>
        <end position="611"/>
    </location>
</feature>
<evidence type="ECO:0000313" key="5">
    <source>
        <dbReference type="EMBL" id="KAG0502967.1"/>
    </source>
</evidence>
<feature type="region of interest" description="Disordered" evidence="4">
    <location>
        <begin position="919"/>
        <end position="948"/>
    </location>
</feature>
<dbReference type="EMBL" id="JADCNM010000001">
    <property type="protein sequence ID" value="KAG0502967.1"/>
    <property type="molecule type" value="Genomic_DNA"/>
</dbReference>
<evidence type="ECO:0000256" key="3">
    <source>
        <dbReference type="ARBA" id="ARBA00023242"/>
    </source>
</evidence>
<organism evidence="5 6">
    <name type="scientific">Vanilla planifolia</name>
    <name type="common">Vanilla</name>
    <dbReference type="NCBI Taxonomy" id="51239"/>
    <lineage>
        <taxon>Eukaryota</taxon>
        <taxon>Viridiplantae</taxon>
        <taxon>Streptophyta</taxon>
        <taxon>Embryophyta</taxon>
        <taxon>Tracheophyta</taxon>
        <taxon>Spermatophyta</taxon>
        <taxon>Magnoliopsida</taxon>
        <taxon>Liliopsida</taxon>
        <taxon>Asparagales</taxon>
        <taxon>Orchidaceae</taxon>
        <taxon>Vanilloideae</taxon>
        <taxon>Vanilleae</taxon>
        <taxon>Vanilla</taxon>
    </lineage>
</organism>
<dbReference type="GO" id="GO:0000481">
    <property type="term" value="P:maturation of 5S rRNA"/>
    <property type="evidence" value="ECO:0007669"/>
    <property type="project" value="TreeGrafter"/>
</dbReference>